<organism evidence="5 6">
    <name type="scientific">Oceanobacillus indicireducens</name>
    <dbReference type="NCBI Taxonomy" id="1004261"/>
    <lineage>
        <taxon>Bacteria</taxon>
        <taxon>Bacillati</taxon>
        <taxon>Bacillota</taxon>
        <taxon>Bacilli</taxon>
        <taxon>Bacillales</taxon>
        <taxon>Bacillaceae</taxon>
        <taxon>Oceanobacillus</taxon>
    </lineage>
</organism>
<dbReference type="SUPFAM" id="SSF46785">
    <property type="entry name" value="Winged helix' DNA-binding domain"/>
    <property type="match status" value="1"/>
</dbReference>
<dbReference type="Pfam" id="PF07729">
    <property type="entry name" value="FCD"/>
    <property type="match status" value="1"/>
</dbReference>
<dbReference type="GO" id="GO:0003700">
    <property type="term" value="F:DNA-binding transcription factor activity"/>
    <property type="evidence" value="ECO:0007669"/>
    <property type="project" value="InterPro"/>
</dbReference>
<keyword evidence="2" id="KW-0238">DNA-binding</keyword>
<reference evidence="5" key="1">
    <citation type="journal article" date="2014" name="Int. J. Syst. Evol. Microbiol.">
        <title>Complete genome sequence of Corynebacterium casei LMG S-19264T (=DSM 44701T), isolated from a smear-ripened cheese.</title>
        <authorList>
            <consortium name="US DOE Joint Genome Institute (JGI-PGF)"/>
            <person name="Walter F."/>
            <person name="Albersmeier A."/>
            <person name="Kalinowski J."/>
            <person name="Ruckert C."/>
        </authorList>
    </citation>
    <scope>NUCLEOTIDE SEQUENCE</scope>
    <source>
        <strain evidence="5">JCM 17251</strain>
    </source>
</reference>
<dbReference type="PANTHER" id="PTHR43537:SF45">
    <property type="entry name" value="GNTR FAMILY REGULATORY PROTEIN"/>
    <property type="match status" value="1"/>
</dbReference>
<sequence>MKKIVQHETLSDQAYRIIKQAITDGKLKDKESLPEEKLAKNLGISRTPLRDAFARLAAEGLIIQQKGAPAIVASFTKKDSLEYMELRSLLEVYNIEKVTVKMHKETIEKLQENLVSQRAAINENKYHEFIELDRDFHLLLAACNDNEEIKKVIHRMNTGVSRAFLILSSTVPKSAEDAYEEHQEIIKALEQKDVVAARNSMLIHMNNVQKRFLSYYDHAKNKN</sequence>
<dbReference type="Proteomes" id="UP000624041">
    <property type="component" value="Unassembled WGS sequence"/>
</dbReference>
<dbReference type="Gene3D" id="1.10.10.10">
    <property type="entry name" value="Winged helix-like DNA-binding domain superfamily/Winged helix DNA-binding domain"/>
    <property type="match status" value="1"/>
</dbReference>
<dbReference type="SMART" id="SM00345">
    <property type="entry name" value="HTH_GNTR"/>
    <property type="match status" value="1"/>
</dbReference>
<accession>A0A917XSZ5</accession>
<dbReference type="Pfam" id="PF00392">
    <property type="entry name" value="GntR"/>
    <property type="match status" value="1"/>
</dbReference>
<evidence type="ECO:0000259" key="4">
    <source>
        <dbReference type="PROSITE" id="PS50949"/>
    </source>
</evidence>
<evidence type="ECO:0000256" key="2">
    <source>
        <dbReference type="ARBA" id="ARBA00023125"/>
    </source>
</evidence>
<protein>
    <submittedName>
        <fullName evidence="5">GntR family transcriptional regulator</fullName>
    </submittedName>
</protein>
<evidence type="ECO:0000256" key="3">
    <source>
        <dbReference type="ARBA" id="ARBA00023163"/>
    </source>
</evidence>
<dbReference type="GO" id="GO:0003677">
    <property type="term" value="F:DNA binding"/>
    <property type="evidence" value="ECO:0007669"/>
    <property type="project" value="UniProtKB-KW"/>
</dbReference>
<dbReference type="EMBL" id="BMOS01000004">
    <property type="protein sequence ID" value="GGN52544.1"/>
    <property type="molecule type" value="Genomic_DNA"/>
</dbReference>
<dbReference type="CDD" id="cd07377">
    <property type="entry name" value="WHTH_GntR"/>
    <property type="match status" value="1"/>
</dbReference>
<feature type="domain" description="HTH gntR-type" evidence="4">
    <location>
        <begin position="8"/>
        <end position="75"/>
    </location>
</feature>
<dbReference type="InterPro" id="IPR011711">
    <property type="entry name" value="GntR_C"/>
</dbReference>
<dbReference type="SMART" id="SM00895">
    <property type="entry name" value="FCD"/>
    <property type="match status" value="1"/>
</dbReference>
<dbReference type="InterPro" id="IPR036388">
    <property type="entry name" value="WH-like_DNA-bd_sf"/>
</dbReference>
<keyword evidence="1" id="KW-0805">Transcription regulation</keyword>
<dbReference type="InterPro" id="IPR036390">
    <property type="entry name" value="WH_DNA-bd_sf"/>
</dbReference>
<dbReference type="AlphaFoldDB" id="A0A917XSZ5"/>
<gene>
    <name evidence="5" type="ORF">GCM10007971_08250</name>
</gene>
<keyword evidence="6" id="KW-1185">Reference proteome</keyword>
<dbReference type="RefSeq" id="WP_188856143.1">
    <property type="nucleotide sequence ID" value="NZ_BMOS01000004.1"/>
</dbReference>
<name>A0A917XSZ5_9BACI</name>
<reference evidence="5" key="2">
    <citation type="submission" date="2020-09" db="EMBL/GenBank/DDBJ databases">
        <authorList>
            <person name="Sun Q."/>
            <person name="Ohkuma M."/>
        </authorList>
    </citation>
    <scope>NUCLEOTIDE SEQUENCE</scope>
    <source>
        <strain evidence="5">JCM 17251</strain>
    </source>
</reference>
<dbReference type="SUPFAM" id="SSF48008">
    <property type="entry name" value="GntR ligand-binding domain-like"/>
    <property type="match status" value="1"/>
</dbReference>
<evidence type="ECO:0000313" key="5">
    <source>
        <dbReference type="EMBL" id="GGN52544.1"/>
    </source>
</evidence>
<dbReference type="PROSITE" id="PS50949">
    <property type="entry name" value="HTH_GNTR"/>
    <property type="match status" value="1"/>
</dbReference>
<dbReference type="InterPro" id="IPR008920">
    <property type="entry name" value="TF_FadR/GntR_C"/>
</dbReference>
<dbReference type="InterPro" id="IPR000524">
    <property type="entry name" value="Tscrpt_reg_HTH_GntR"/>
</dbReference>
<proteinExistence type="predicted"/>
<comment type="caution">
    <text evidence="5">The sequence shown here is derived from an EMBL/GenBank/DDBJ whole genome shotgun (WGS) entry which is preliminary data.</text>
</comment>
<evidence type="ECO:0000313" key="6">
    <source>
        <dbReference type="Proteomes" id="UP000624041"/>
    </source>
</evidence>
<dbReference type="PANTHER" id="PTHR43537">
    <property type="entry name" value="TRANSCRIPTIONAL REGULATOR, GNTR FAMILY"/>
    <property type="match status" value="1"/>
</dbReference>
<keyword evidence="3" id="KW-0804">Transcription</keyword>
<dbReference type="PRINTS" id="PR00035">
    <property type="entry name" value="HTHGNTR"/>
</dbReference>
<evidence type="ECO:0000256" key="1">
    <source>
        <dbReference type="ARBA" id="ARBA00023015"/>
    </source>
</evidence>
<dbReference type="Gene3D" id="1.20.120.530">
    <property type="entry name" value="GntR ligand-binding domain-like"/>
    <property type="match status" value="1"/>
</dbReference>